<dbReference type="SMART" id="SM00382">
    <property type="entry name" value="AAA"/>
    <property type="match status" value="2"/>
</dbReference>
<keyword evidence="7" id="KW-1278">Translocase</keyword>
<dbReference type="InterPro" id="IPR017871">
    <property type="entry name" value="ABC_transporter-like_CS"/>
</dbReference>
<dbReference type="PROSITE" id="PS00211">
    <property type="entry name" value="ABC_TRANSPORTER_1"/>
    <property type="match status" value="2"/>
</dbReference>
<dbReference type="PROSITE" id="PS50893">
    <property type="entry name" value="ABC_TRANSPORTER_2"/>
    <property type="match status" value="2"/>
</dbReference>
<feature type="domain" description="ABC transporter" evidence="9">
    <location>
        <begin position="4"/>
        <end position="242"/>
    </location>
</feature>
<evidence type="ECO:0000256" key="1">
    <source>
        <dbReference type="ARBA" id="ARBA00004202"/>
    </source>
</evidence>
<dbReference type="Gene3D" id="3.40.50.300">
    <property type="entry name" value="P-loop containing nucleotide triphosphate hydrolases"/>
    <property type="match status" value="2"/>
</dbReference>
<dbReference type="OrthoDB" id="501320at2"/>
<dbReference type="SUPFAM" id="SSF52540">
    <property type="entry name" value="P-loop containing nucleoside triphosphate hydrolases"/>
    <property type="match status" value="2"/>
</dbReference>
<evidence type="ECO:0000256" key="6">
    <source>
        <dbReference type="ARBA" id="ARBA00022840"/>
    </source>
</evidence>
<protein>
    <submittedName>
        <fullName evidence="10">Energy-coupling factor transport system ATP-binding protein</fullName>
    </submittedName>
</protein>
<dbReference type="InterPro" id="IPR003439">
    <property type="entry name" value="ABC_transporter-like_ATP-bd"/>
</dbReference>
<evidence type="ECO:0000256" key="7">
    <source>
        <dbReference type="ARBA" id="ARBA00022967"/>
    </source>
</evidence>
<reference evidence="10 11" key="1">
    <citation type="submission" date="2019-03" db="EMBL/GenBank/DDBJ databases">
        <title>Genomic Encyclopedia of Type Strains, Phase IV (KMG-IV): sequencing the most valuable type-strain genomes for metagenomic binning, comparative biology and taxonomic classification.</title>
        <authorList>
            <person name="Goeker M."/>
        </authorList>
    </citation>
    <scope>NUCLEOTIDE SEQUENCE [LARGE SCALE GENOMIC DNA]</scope>
    <source>
        <strain evidence="10 11">DSM 28287</strain>
    </source>
</reference>
<dbReference type="GO" id="GO:0005524">
    <property type="term" value="F:ATP binding"/>
    <property type="evidence" value="ECO:0007669"/>
    <property type="project" value="UniProtKB-KW"/>
</dbReference>
<keyword evidence="5" id="KW-0547">Nucleotide-binding</keyword>
<evidence type="ECO:0000256" key="5">
    <source>
        <dbReference type="ARBA" id="ARBA00022741"/>
    </source>
</evidence>
<keyword evidence="8" id="KW-0472">Membrane</keyword>
<sequence length="553" mass="61517">METIKFGNVTFSYPLSDRKALDDISFEVEKSKFIVVCGKSGCGKTTLLKHMKKNLKPYGNFQGSVTYCGDEIEDLDDRRNAAEIGFVQQNPDNQIVTDKVWHELAFGLESLGFDNRAIKRRVAEMASYFDIQAWFRKDVSQLSGGQKQLLNLASIMAMQPKLLVLDEPTSQLDPIASGDFLQTIYKINRDLGTTIILSEHRLEEAFTMADKVMVMDQGKIVAYDTPQTIGSFMAGNSTEDRHPMFYGLPAVTKIFQEAGGKGPSPLTIREGRLWVDKVMDDAGVEPLEEGAACDKADNQPAPKVTDPAITMDNVWFRYDKKSQDVLRGLTLRVAKNQLFCILGGNGVGKSTTLKAISGMLKLQRGKVDVQGKLAMLPQNPQALFTEISVEDELMEALHYDKESDEEKVRAVLDMLALMEITHLRKAHPYDLSGGEQQRLALGKVLLLEPDVVLLDEPTKGLDPFFKITLAGILRKLTENGTTILMVSHDIEFCAEYADQCAMFFDGSVVSIGTPQEFFSGNNFYTTAANKMAREYFPDAITWEEVAKCVGDSM</sequence>
<keyword evidence="11" id="KW-1185">Reference proteome</keyword>
<evidence type="ECO:0000313" key="10">
    <source>
        <dbReference type="EMBL" id="TDP54972.1"/>
    </source>
</evidence>
<gene>
    <name evidence="10" type="ORF">EV211_11953</name>
</gene>
<dbReference type="InterPro" id="IPR015856">
    <property type="entry name" value="ABC_transpr_CbiO/EcfA_su"/>
</dbReference>
<dbReference type="Proteomes" id="UP000295500">
    <property type="component" value="Unassembled WGS sequence"/>
</dbReference>
<dbReference type="GO" id="GO:0043190">
    <property type="term" value="C:ATP-binding cassette (ABC) transporter complex"/>
    <property type="evidence" value="ECO:0007669"/>
    <property type="project" value="TreeGrafter"/>
</dbReference>
<dbReference type="AlphaFoldDB" id="A0A4V3CR92"/>
<dbReference type="PANTHER" id="PTHR43553">
    <property type="entry name" value="HEAVY METAL TRANSPORTER"/>
    <property type="match status" value="1"/>
</dbReference>
<dbReference type="InterPro" id="IPR050095">
    <property type="entry name" value="ECF_ABC_transporter_ATP-bd"/>
</dbReference>
<name>A0A4V3CR92_9FIRM</name>
<comment type="similarity">
    <text evidence="2">Belongs to the ABC transporter superfamily.</text>
</comment>
<keyword evidence="6 10" id="KW-0067">ATP-binding</keyword>
<dbReference type="RefSeq" id="WP_133528564.1">
    <property type="nucleotide sequence ID" value="NZ_SNXO01000019.1"/>
</dbReference>
<dbReference type="Pfam" id="PF00005">
    <property type="entry name" value="ABC_tran"/>
    <property type="match status" value="2"/>
</dbReference>
<evidence type="ECO:0000259" key="9">
    <source>
        <dbReference type="PROSITE" id="PS50893"/>
    </source>
</evidence>
<dbReference type="EMBL" id="SNXO01000019">
    <property type="protein sequence ID" value="TDP54972.1"/>
    <property type="molecule type" value="Genomic_DNA"/>
</dbReference>
<keyword evidence="3" id="KW-0813">Transport</keyword>
<dbReference type="InterPro" id="IPR027417">
    <property type="entry name" value="P-loop_NTPase"/>
</dbReference>
<evidence type="ECO:0000313" key="11">
    <source>
        <dbReference type="Proteomes" id="UP000295500"/>
    </source>
</evidence>
<dbReference type="InterPro" id="IPR003593">
    <property type="entry name" value="AAA+_ATPase"/>
</dbReference>
<comment type="caution">
    <text evidence="10">The sequence shown here is derived from an EMBL/GenBank/DDBJ whole genome shotgun (WGS) entry which is preliminary data.</text>
</comment>
<organism evidence="10 11">
    <name type="scientific">Aminicella lysinilytica</name>
    <dbReference type="NCBI Taxonomy" id="433323"/>
    <lineage>
        <taxon>Bacteria</taxon>
        <taxon>Bacillati</taxon>
        <taxon>Bacillota</taxon>
        <taxon>Clostridia</taxon>
        <taxon>Peptostreptococcales</taxon>
        <taxon>Anaerovoracaceae</taxon>
        <taxon>Aminicella</taxon>
    </lineage>
</organism>
<dbReference type="GO" id="GO:0016887">
    <property type="term" value="F:ATP hydrolysis activity"/>
    <property type="evidence" value="ECO:0007669"/>
    <property type="project" value="InterPro"/>
</dbReference>
<dbReference type="CDD" id="cd03225">
    <property type="entry name" value="ABC_cobalt_CbiO_domain1"/>
    <property type="match status" value="2"/>
</dbReference>
<evidence type="ECO:0000256" key="3">
    <source>
        <dbReference type="ARBA" id="ARBA00022448"/>
    </source>
</evidence>
<accession>A0A4V3CR92</accession>
<evidence type="ECO:0000256" key="2">
    <source>
        <dbReference type="ARBA" id="ARBA00005417"/>
    </source>
</evidence>
<dbReference type="GO" id="GO:0042626">
    <property type="term" value="F:ATPase-coupled transmembrane transporter activity"/>
    <property type="evidence" value="ECO:0007669"/>
    <property type="project" value="TreeGrafter"/>
</dbReference>
<evidence type="ECO:0000256" key="4">
    <source>
        <dbReference type="ARBA" id="ARBA00022475"/>
    </source>
</evidence>
<keyword evidence="4" id="KW-1003">Cell membrane</keyword>
<feature type="domain" description="ABC transporter" evidence="9">
    <location>
        <begin position="309"/>
        <end position="530"/>
    </location>
</feature>
<comment type="subcellular location">
    <subcellularLocation>
        <location evidence="1">Cell membrane</location>
        <topology evidence="1">Peripheral membrane protein</topology>
    </subcellularLocation>
</comment>
<evidence type="ECO:0000256" key="8">
    <source>
        <dbReference type="ARBA" id="ARBA00023136"/>
    </source>
</evidence>
<proteinExistence type="inferred from homology"/>